<sequence>MDRDEPPSLSTGLKPISMVGATANVGETRGEIQGKPYLNRVVYFTRKHGKGFVDGRISLIVATQDEKRAREIFDAFVRSLTFP</sequence>
<evidence type="ECO:0000313" key="2">
    <source>
        <dbReference type="Proteomes" id="UP000182987"/>
    </source>
</evidence>
<dbReference type="EMBL" id="CP017480">
    <property type="protein sequence ID" value="APG06256.1"/>
    <property type="molecule type" value="Genomic_DNA"/>
</dbReference>
<gene>
    <name evidence="1" type="ORF">BJI69_21675</name>
</gene>
<keyword evidence="2" id="KW-1185">Reference proteome</keyword>
<organism evidence="1 2">
    <name type="scientific">Luteibacter rhizovicinus DSM 16549</name>
    <dbReference type="NCBI Taxonomy" id="1440763"/>
    <lineage>
        <taxon>Bacteria</taxon>
        <taxon>Pseudomonadati</taxon>
        <taxon>Pseudomonadota</taxon>
        <taxon>Gammaproteobacteria</taxon>
        <taxon>Lysobacterales</taxon>
        <taxon>Rhodanobacteraceae</taxon>
        <taxon>Luteibacter</taxon>
    </lineage>
</organism>
<proteinExistence type="predicted"/>
<dbReference type="Proteomes" id="UP000182987">
    <property type="component" value="Chromosome"/>
</dbReference>
<protein>
    <submittedName>
        <fullName evidence="1">Uncharacterized protein</fullName>
    </submittedName>
</protein>
<evidence type="ECO:0000313" key="1">
    <source>
        <dbReference type="EMBL" id="APG06256.1"/>
    </source>
</evidence>
<accession>A0A1L3EYV7</accession>
<name>A0A1L3EYV7_9GAMM</name>
<dbReference type="AlphaFoldDB" id="A0A1L3EYV7"/>
<dbReference type="KEGG" id="lrz:BJI69_21675"/>
<reference evidence="2" key="1">
    <citation type="submission" date="2016-09" db="EMBL/GenBank/DDBJ databases">
        <authorList>
            <person name="Lysoe E."/>
        </authorList>
    </citation>
    <scope>NUCLEOTIDE SEQUENCE [LARGE SCALE GENOMIC DNA]</scope>
    <source>
        <strain evidence="2">LJ96T</strain>
    </source>
</reference>